<evidence type="ECO:0000313" key="2">
    <source>
        <dbReference type="Proteomes" id="UP000789405"/>
    </source>
</evidence>
<sequence>STPVMTESTTHEYFDRKSSEWNITGFLEECEVESLELKIDCYLKSLEYIAKYEQGNRSQRAQTLLDKYRELQENGKMDANQIERLVDPQFTFTTQQLINNSGTINDNKSSEKNFCPLKSLLEDFEKLETTDAEDVSTEVPIKIWG</sequence>
<evidence type="ECO:0000313" key="1">
    <source>
        <dbReference type="EMBL" id="CAG8582695.1"/>
    </source>
</evidence>
<feature type="non-terminal residue" evidence="1">
    <location>
        <position position="1"/>
    </location>
</feature>
<reference evidence="1" key="1">
    <citation type="submission" date="2021-06" db="EMBL/GenBank/DDBJ databases">
        <authorList>
            <person name="Kallberg Y."/>
            <person name="Tangrot J."/>
            <person name="Rosling A."/>
        </authorList>
    </citation>
    <scope>NUCLEOTIDE SEQUENCE</scope>
    <source>
        <strain evidence="1">MA453B</strain>
    </source>
</reference>
<comment type="caution">
    <text evidence="1">The sequence shown here is derived from an EMBL/GenBank/DDBJ whole genome shotgun (WGS) entry which is preliminary data.</text>
</comment>
<protein>
    <submittedName>
        <fullName evidence="1">1260_t:CDS:1</fullName>
    </submittedName>
</protein>
<accession>A0A9N9C0N2</accession>
<dbReference type="Proteomes" id="UP000789405">
    <property type="component" value="Unassembled WGS sequence"/>
</dbReference>
<dbReference type="AlphaFoldDB" id="A0A9N9C0N2"/>
<dbReference type="OrthoDB" id="2423204at2759"/>
<dbReference type="EMBL" id="CAJVPY010003136">
    <property type="protein sequence ID" value="CAG8582695.1"/>
    <property type="molecule type" value="Genomic_DNA"/>
</dbReference>
<keyword evidence="2" id="KW-1185">Reference proteome</keyword>
<organism evidence="1 2">
    <name type="scientific">Dentiscutata erythropus</name>
    <dbReference type="NCBI Taxonomy" id="1348616"/>
    <lineage>
        <taxon>Eukaryota</taxon>
        <taxon>Fungi</taxon>
        <taxon>Fungi incertae sedis</taxon>
        <taxon>Mucoromycota</taxon>
        <taxon>Glomeromycotina</taxon>
        <taxon>Glomeromycetes</taxon>
        <taxon>Diversisporales</taxon>
        <taxon>Gigasporaceae</taxon>
        <taxon>Dentiscutata</taxon>
    </lineage>
</organism>
<name>A0A9N9C0N2_9GLOM</name>
<gene>
    <name evidence="1" type="ORF">DERYTH_LOCUS6772</name>
</gene>
<proteinExistence type="predicted"/>